<protein>
    <submittedName>
        <fullName evidence="2">Putative secreted peptide</fullName>
    </submittedName>
</protein>
<sequence length="81" mass="9056">MFMLRGLASASMVSISVSWCWWRPQNATFSYLPNIYTRVGSGMEKAIRVKAINGAYLLAGPTNHTHHHHAFLPTRPASKTL</sequence>
<feature type="chain" id="PRO_5014766339" evidence="1">
    <location>
        <begin position="19"/>
        <end position="81"/>
    </location>
</feature>
<dbReference type="AlphaFoldDB" id="A0A2M3ZXB0"/>
<name>A0A2M3ZXB0_9DIPT</name>
<keyword evidence="1" id="KW-0732">Signal</keyword>
<dbReference type="EMBL" id="GGFM01012349">
    <property type="protein sequence ID" value="MBW33100.1"/>
    <property type="molecule type" value="Transcribed_RNA"/>
</dbReference>
<accession>A0A2M3ZXB0</accession>
<proteinExistence type="predicted"/>
<evidence type="ECO:0000256" key="1">
    <source>
        <dbReference type="SAM" id="SignalP"/>
    </source>
</evidence>
<feature type="signal peptide" evidence="1">
    <location>
        <begin position="1"/>
        <end position="18"/>
    </location>
</feature>
<reference evidence="2" key="1">
    <citation type="submission" date="2018-01" db="EMBL/GenBank/DDBJ databases">
        <title>An insight into the sialome of Amazonian anophelines.</title>
        <authorList>
            <person name="Ribeiro J.M."/>
            <person name="Scarpassa V."/>
            <person name="Calvo E."/>
        </authorList>
    </citation>
    <scope>NUCLEOTIDE SEQUENCE</scope>
    <source>
        <tissue evidence="2">Salivary glands</tissue>
    </source>
</reference>
<evidence type="ECO:0000313" key="2">
    <source>
        <dbReference type="EMBL" id="MBW33100.1"/>
    </source>
</evidence>
<organism evidence="2">
    <name type="scientific">Anopheles braziliensis</name>
    <dbReference type="NCBI Taxonomy" id="58242"/>
    <lineage>
        <taxon>Eukaryota</taxon>
        <taxon>Metazoa</taxon>
        <taxon>Ecdysozoa</taxon>
        <taxon>Arthropoda</taxon>
        <taxon>Hexapoda</taxon>
        <taxon>Insecta</taxon>
        <taxon>Pterygota</taxon>
        <taxon>Neoptera</taxon>
        <taxon>Endopterygota</taxon>
        <taxon>Diptera</taxon>
        <taxon>Nematocera</taxon>
        <taxon>Culicoidea</taxon>
        <taxon>Culicidae</taxon>
        <taxon>Anophelinae</taxon>
        <taxon>Anopheles</taxon>
    </lineage>
</organism>